<feature type="compositionally biased region" description="Basic and acidic residues" evidence="1">
    <location>
        <begin position="99"/>
        <end position="113"/>
    </location>
</feature>
<reference evidence="2 3" key="1">
    <citation type="submission" date="2021-06" db="EMBL/GenBank/DDBJ databases">
        <title>Caerostris extrusa draft genome.</title>
        <authorList>
            <person name="Kono N."/>
            <person name="Arakawa K."/>
        </authorList>
    </citation>
    <scope>NUCLEOTIDE SEQUENCE [LARGE SCALE GENOMIC DNA]</scope>
</reference>
<evidence type="ECO:0000313" key="2">
    <source>
        <dbReference type="EMBL" id="GIY65075.1"/>
    </source>
</evidence>
<sequence length="141" mass="15569">MPMCTLFSDPKKRSDPFQRRKVGSIRDNPKLLKIRQQFENACQDSTKPANNNTGVTGGSAPSSVNLSANNKFVLNQLIKISSRFSDKTESFLQSQVDSSKNRRNSEGDLKDKSFSTASYENSPINSVSGGDLMDAFLSRVL</sequence>
<feature type="region of interest" description="Disordered" evidence="1">
    <location>
        <begin position="1"/>
        <end position="28"/>
    </location>
</feature>
<feature type="region of interest" description="Disordered" evidence="1">
    <location>
        <begin position="43"/>
        <end position="63"/>
    </location>
</feature>
<feature type="region of interest" description="Disordered" evidence="1">
    <location>
        <begin position="85"/>
        <end position="120"/>
    </location>
</feature>
<dbReference type="Proteomes" id="UP001054945">
    <property type="component" value="Unassembled WGS sequence"/>
</dbReference>
<evidence type="ECO:0000313" key="3">
    <source>
        <dbReference type="Proteomes" id="UP001054945"/>
    </source>
</evidence>
<name>A0AAV4V562_CAEEX</name>
<comment type="caution">
    <text evidence="2">The sequence shown here is derived from an EMBL/GenBank/DDBJ whole genome shotgun (WGS) entry which is preliminary data.</text>
</comment>
<dbReference type="AlphaFoldDB" id="A0AAV4V562"/>
<evidence type="ECO:0000256" key="1">
    <source>
        <dbReference type="SAM" id="MobiDB-lite"/>
    </source>
</evidence>
<gene>
    <name evidence="2" type="primary">ARHGEF26_1</name>
    <name evidence="2" type="ORF">CEXT_213821</name>
</gene>
<proteinExistence type="predicted"/>
<protein>
    <submittedName>
        <fullName evidence="2">Rho guanine nucleotide exchange factor 26</fullName>
    </submittedName>
</protein>
<keyword evidence="3" id="KW-1185">Reference proteome</keyword>
<dbReference type="EMBL" id="BPLR01013957">
    <property type="protein sequence ID" value="GIY65075.1"/>
    <property type="molecule type" value="Genomic_DNA"/>
</dbReference>
<organism evidence="2 3">
    <name type="scientific">Caerostris extrusa</name>
    <name type="common">Bark spider</name>
    <name type="synonym">Caerostris bankana</name>
    <dbReference type="NCBI Taxonomy" id="172846"/>
    <lineage>
        <taxon>Eukaryota</taxon>
        <taxon>Metazoa</taxon>
        <taxon>Ecdysozoa</taxon>
        <taxon>Arthropoda</taxon>
        <taxon>Chelicerata</taxon>
        <taxon>Arachnida</taxon>
        <taxon>Araneae</taxon>
        <taxon>Araneomorphae</taxon>
        <taxon>Entelegynae</taxon>
        <taxon>Araneoidea</taxon>
        <taxon>Araneidae</taxon>
        <taxon>Caerostris</taxon>
    </lineage>
</organism>
<accession>A0AAV4V562</accession>
<feature type="compositionally biased region" description="Basic and acidic residues" evidence="1">
    <location>
        <begin position="9"/>
        <end position="18"/>
    </location>
</feature>